<dbReference type="OrthoDB" id="5551751at2759"/>
<dbReference type="Proteomes" id="UP000187429">
    <property type="component" value="Unassembled WGS sequence"/>
</dbReference>
<accession>A0A1R1XUY2</accession>
<sequence length="162" mass="18261">MNSNNFNTDIEIPKDSSGFIDYNINDGPPTIVDKLSNVNSVSTAMDGFRMCKDLISKLSDPKENLTVFVPKNSAFSKWHLSPTEKNLRPVLSRHIFTSILDKNKLINGTVIHPFFQKKFSLTIVLHQDGQVFLHDRVNNTLHNITEGGNGSNGIYYFVDSLF</sequence>
<dbReference type="Pfam" id="PF02469">
    <property type="entry name" value="Fasciclin"/>
    <property type="match status" value="1"/>
</dbReference>
<dbReference type="EMBL" id="LSSM01003274">
    <property type="protein sequence ID" value="OMJ18452.1"/>
    <property type="molecule type" value="Genomic_DNA"/>
</dbReference>
<keyword evidence="3" id="KW-1185">Reference proteome</keyword>
<reference evidence="3" key="1">
    <citation type="submission" date="2017-01" db="EMBL/GenBank/DDBJ databases">
        <authorList>
            <person name="Wang Y."/>
            <person name="White M."/>
            <person name="Kvist S."/>
            <person name="Moncalvo J.-M."/>
        </authorList>
    </citation>
    <scope>NUCLEOTIDE SEQUENCE [LARGE SCALE GENOMIC DNA]</scope>
    <source>
        <strain evidence="3">ID-206-W2</strain>
    </source>
</reference>
<comment type="caution">
    <text evidence="2">The sequence shown here is derived from an EMBL/GenBank/DDBJ whole genome shotgun (WGS) entry which is preliminary data.</text>
</comment>
<name>A0A1R1XUY2_9FUNG</name>
<evidence type="ECO:0000313" key="3">
    <source>
        <dbReference type="Proteomes" id="UP000187429"/>
    </source>
</evidence>
<dbReference type="PROSITE" id="PS50213">
    <property type="entry name" value="FAS1"/>
    <property type="match status" value="1"/>
</dbReference>
<dbReference type="InterPro" id="IPR036378">
    <property type="entry name" value="FAS1_dom_sf"/>
</dbReference>
<dbReference type="SUPFAM" id="SSF82153">
    <property type="entry name" value="FAS1 domain"/>
    <property type="match status" value="1"/>
</dbReference>
<dbReference type="Gene3D" id="2.30.180.10">
    <property type="entry name" value="FAS1 domain"/>
    <property type="match status" value="1"/>
</dbReference>
<organism evidence="2 3">
    <name type="scientific">Smittium culicis</name>
    <dbReference type="NCBI Taxonomy" id="133412"/>
    <lineage>
        <taxon>Eukaryota</taxon>
        <taxon>Fungi</taxon>
        <taxon>Fungi incertae sedis</taxon>
        <taxon>Zoopagomycota</taxon>
        <taxon>Kickxellomycotina</taxon>
        <taxon>Harpellomycetes</taxon>
        <taxon>Harpellales</taxon>
        <taxon>Legeriomycetaceae</taxon>
        <taxon>Smittium</taxon>
    </lineage>
</organism>
<evidence type="ECO:0000313" key="2">
    <source>
        <dbReference type="EMBL" id="OMJ18452.1"/>
    </source>
</evidence>
<dbReference type="InterPro" id="IPR000782">
    <property type="entry name" value="FAS1_domain"/>
</dbReference>
<dbReference type="AlphaFoldDB" id="A0A1R1XUY2"/>
<protein>
    <recommendedName>
        <fullName evidence="1">FAS1 domain-containing protein</fullName>
    </recommendedName>
</protein>
<proteinExistence type="predicted"/>
<evidence type="ECO:0000259" key="1">
    <source>
        <dbReference type="PROSITE" id="PS50213"/>
    </source>
</evidence>
<gene>
    <name evidence="2" type="ORF">AYI69_g7015</name>
</gene>
<feature type="domain" description="FAS1" evidence="1">
    <location>
        <begin position="28"/>
        <end position="162"/>
    </location>
</feature>